<comment type="caution">
    <text evidence="4">The sequence shown here is derived from an EMBL/GenBank/DDBJ whole genome shotgun (WGS) entry which is preliminary data.</text>
</comment>
<dbReference type="PANTHER" id="PTHR35527:SF2">
    <property type="entry name" value="HYDROLASE"/>
    <property type="match status" value="1"/>
</dbReference>
<evidence type="ECO:0000313" key="4">
    <source>
        <dbReference type="EMBL" id="ERN51237.1"/>
    </source>
</evidence>
<proteinExistence type="inferred from homology"/>
<keyword evidence="5" id="KW-1185">Reference proteome</keyword>
<name>U6SIN6_9BACI</name>
<feature type="domain" description="Choloylglycine hydrolase/NAAA C-terminal" evidence="3">
    <location>
        <begin position="2"/>
        <end position="309"/>
    </location>
</feature>
<dbReference type="InterPro" id="IPR029132">
    <property type="entry name" value="CBAH/NAAA_C"/>
</dbReference>
<reference evidence="4 5" key="1">
    <citation type="journal article" date="2013" name="Genome Announc.">
        <title>Genome Sequence of the Extreme Obligate Alkaliphile Bacillus marmarensis Strain DSM 21297.</title>
        <authorList>
            <person name="Wernick D.G."/>
            <person name="Choi K.Y."/>
            <person name="Tat C.A."/>
            <person name="Lafontaine Rivera J.G."/>
            <person name="Liao J.C."/>
        </authorList>
    </citation>
    <scope>NUCLEOTIDE SEQUENCE [LARGE SCALE GENOMIC DNA]</scope>
    <source>
        <strain evidence="4 5">DSM 21297</strain>
    </source>
</reference>
<accession>U6SIN6</accession>
<keyword evidence="2" id="KW-0378">Hydrolase</keyword>
<evidence type="ECO:0000256" key="1">
    <source>
        <dbReference type="ARBA" id="ARBA00006625"/>
    </source>
</evidence>
<dbReference type="InterPro" id="IPR029055">
    <property type="entry name" value="Ntn_hydrolases_N"/>
</dbReference>
<gene>
    <name evidence="4" type="ORF">A33I_02390</name>
</gene>
<evidence type="ECO:0000259" key="3">
    <source>
        <dbReference type="Pfam" id="PF02275"/>
    </source>
</evidence>
<dbReference type="EMBL" id="ATAE01000067">
    <property type="protein sequence ID" value="ERN51237.1"/>
    <property type="molecule type" value="Genomic_DNA"/>
</dbReference>
<dbReference type="AlphaFoldDB" id="U6SIN6"/>
<dbReference type="RefSeq" id="WP_022629891.1">
    <property type="nucleotide sequence ID" value="NZ_ATAE01000067.1"/>
</dbReference>
<dbReference type="CDD" id="cd00542">
    <property type="entry name" value="Ntn_PVA"/>
    <property type="match status" value="1"/>
</dbReference>
<dbReference type="Pfam" id="PF02275">
    <property type="entry name" value="CBAH"/>
    <property type="match status" value="1"/>
</dbReference>
<evidence type="ECO:0000313" key="5">
    <source>
        <dbReference type="Proteomes" id="UP000017170"/>
    </source>
</evidence>
<dbReference type="GO" id="GO:0016787">
    <property type="term" value="F:hydrolase activity"/>
    <property type="evidence" value="ECO:0007669"/>
    <property type="project" value="UniProtKB-KW"/>
</dbReference>
<protein>
    <submittedName>
        <fullName evidence="4">Penicillin amidase</fullName>
    </submittedName>
</protein>
<dbReference type="PATRIC" id="fig|1188261.3.peg.3913"/>
<dbReference type="Proteomes" id="UP000017170">
    <property type="component" value="Unassembled WGS sequence"/>
</dbReference>
<sequence>MCTAITLQSTQGENFFGRTMDFSYPIEPGMYVIPRNYEWHSLATNKPFANDYSFISIGQQTDGMLGFFDGVNEKGFACAVLYFEGYANYDVPTVEDKESIASLDFVHYMLGRCSSIEDIKSLLESVHIVGIPDPVTQKAAPLHWIATDRSGKCVVIEQTKAGLEIIDNPIGVMANSPDFHWHMTNLRNYMGVSTTQKKEAEWENVLLTPFSQGAGTRLLPGGFTSPERFVRTAFLKTHIEVPASRSEAVMSCFHIMNSVYIPKGIVVTDRDSIDYTKYVAFINTKTCEYYFKTYENNQMITARLKDYSTNGGQPIFLGSIVIPLTVE</sequence>
<organism evidence="4 5">
    <name type="scientific">Alkalihalophilus marmarensis DSM 21297</name>
    <dbReference type="NCBI Taxonomy" id="1188261"/>
    <lineage>
        <taxon>Bacteria</taxon>
        <taxon>Bacillati</taxon>
        <taxon>Bacillota</taxon>
        <taxon>Bacilli</taxon>
        <taxon>Bacillales</taxon>
        <taxon>Bacillaceae</taxon>
        <taxon>Alkalihalophilus</taxon>
    </lineage>
</organism>
<dbReference type="PANTHER" id="PTHR35527">
    <property type="entry name" value="CHOLOYLGLYCINE HYDROLASE"/>
    <property type="match status" value="1"/>
</dbReference>
<dbReference type="Gene3D" id="3.60.60.10">
    <property type="entry name" value="Penicillin V Acylase, Chain A"/>
    <property type="match status" value="1"/>
</dbReference>
<comment type="similarity">
    <text evidence="1">Belongs to the peptidase C59 family.</text>
</comment>
<evidence type="ECO:0000256" key="2">
    <source>
        <dbReference type="ARBA" id="ARBA00022801"/>
    </source>
</evidence>
<dbReference type="SUPFAM" id="SSF56235">
    <property type="entry name" value="N-terminal nucleophile aminohydrolases (Ntn hydrolases)"/>
    <property type="match status" value="1"/>
</dbReference>
<dbReference type="InterPro" id="IPR052193">
    <property type="entry name" value="Peptidase_C59"/>
</dbReference>